<organism evidence="2 3">
    <name type="scientific">Arabidopsis thaliana</name>
    <name type="common">Mouse-ear cress</name>
    <dbReference type="NCBI Taxonomy" id="3702"/>
    <lineage>
        <taxon>Eukaryota</taxon>
        <taxon>Viridiplantae</taxon>
        <taxon>Streptophyta</taxon>
        <taxon>Embryophyta</taxon>
        <taxon>Tracheophyta</taxon>
        <taxon>Spermatophyta</taxon>
        <taxon>Magnoliopsida</taxon>
        <taxon>eudicotyledons</taxon>
        <taxon>Gunneridae</taxon>
        <taxon>Pentapetalae</taxon>
        <taxon>rosids</taxon>
        <taxon>malvids</taxon>
        <taxon>Brassicales</taxon>
        <taxon>Brassicaceae</taxon>
        <taxon>Camelineae</taxon>
        <taxon>Arabidopsis</taxon>
    </lineage>
</organism>
<name>A0A178V821_ARATH</name>
<evidence type="ECO:0008006" key="4">
    <source>
        <dbReference type="Google" id="ProtNLM"/>
    </source>
</evidence>
<evidence type="ECO:0000256" key="1">
    <source>
        <dbReference type="SAM" id="MobiDB-lite"/>
    </source>
</evidence>
<dbReference type="AlphaFoldDB" id="A0A178V821"/>
<gene>
    <name evidence="2" type="ordered locus">AXX17_At3g18240</name>
</gene>
<protein>
    <recommendedName>
        <fullName evidence="4">UBA domain-containing protein</fullName>
    </recommendedName>
</protein>
<proteinExistence type="predicted"/>
<evidence type="ECO:0000313" key="3">
    <source>
        <dbReference type="Proteomes" id="UP000078284"/>
    </source>
</evidence>
<feature type="region of interest" description="Disordered" evidence="1">
    <location>
        <begin position="1"/>
        <end position="21"/>
    </location>
</feature>
<reference evidence="3" key="1">
    <citation type="journal article" date="2016" name="Proc. Natl. Acad. Sci. U.S.A.">
        <title>Chromosome-level assembly of Arabidopsis thaliana Ler reveals the extent of translocation and inversion polymorphisms.</title>
        <authorList>
            <person name="Zapata L."/>
            <person name="Ding J."/>
            <person name="Willing E.M."/>
            <person name="Hartwig B."/>
            <person name="Bezdan D."/>
            <person name="Jiao W.B."/>
            <person name="Patel V."/>
            <person name="Velikkakam James G."/>
            <person name="Koornneef M."/>
            <person name="Ossowski S."/>
            <person name="Schneeberger K."/>
        </authorList>
    </citation>
    <scope>NUCLEOTIDE SEQUENCE [LARGE SCALE GENOMIC DNA]</scope>
    <source>
        <strain evidence="3">cv. Landsberg erecta</strain>
    </source>
</reference>
<evidence type="ECO:0000313" key="2">
    <source>
        <dbReference type="EMBL" id="OAP01565.1"/>
    </source>
</evidence>
<dbReference type="ExpressionAtlas" id="A0A178V821">
    <property type="expression patterns" value="baseline and differential"/>
</dbReference>
<comment type="caution">
    <text evidence="2">The sequence shown here is derived from an EMBL/GenBank/DDBJ whole genome shotgun (WGS) entry which is preliminary data.</text>
</comment>
<dbReference type="Proteomes" id="UP000078284">
    <property type="component" value="Chromosome 3"/>
</dbReference>
<dbReference type="EMBL" id="LUHQ01000003">
    <property type="protein sequence ID" value="OAP01565.1"/>
    <property type="molecule type" value="Genomic_DNA"/>
</dbReference>
<sequence>MADMRRRNGSGGSSNHERNEQILFPKPETLDFDLPCDTSFPQQIGDNAASSSGSNVKSLLIEMGFCPTLVQKAIDENGQDDFELLLEILTKSTETEPPGPSFHGLMEPKPEPDIEYETDRIRIALLTMKFPENLVDFALDRLGYFLSD</sequence>
<accession>A0A178V821</accession>